<gene>
    <name evidence="2" type="ORF">MNBD_PLANCTO02-1983</name>
</gene>
<feature type="domain" description="UVR" evidence="1">
    <location>
        <begin position="132"/>
        <end position="167"/>
    </location>
</feature>
<sequence>MRKCTQCSKAATLHITEIVDGGVQEIHLCEACAQNYLAAPEPVISNEEAEGFLEKIAEFSSEEEDDTIELNPLICPNCGISFKEFRKQGRLGCPHDYVVFEEELLPLLENIHGETQHTGKYPQRAPAASQQQYELIKLRNKLRLAVEEEAYEFAATLRDEIKEFEKKRLKDDE</sequence>
<dbReference type="GO" id="GO:0050897">
    <property type="term" value="F:cobalt ion binding"/>
    <property type="evidence" value="ECO:0007669"/>
    <property type="project" value="TreeGrafter"/>
</dbReference>
<protein>
    <submittedName>
        <fullName evidence="2">Nucleotide excision repair protein, with UvrB/UvrC motif</fullName>
    </submittedName>
</protein>
<dbReference type="PIRSF" id="PIRSF015034">
    <property type="entry name" value="YacH"/>
    <property type="match status" value="1"/>
</dbReference>
<dbReference type="GO" id="GO:0008270">
    <property type="term" value="F:zinc ion binding"/>
    <property type="evidence" value="ECO:0007669"/>
    <property type="project" value="TreeGrafter"/>
</dbReference>
<name>A0A3B1DWL5_9ZZZZ</name>
<dbReference type="EMBL" id="UOGL01000064">
    <property type="protein sequence ID" value="VAX36565.1"/>
    <property type="molecule type" value="Genomic_DNA"/>
</dbReference>
<dbReference type="PANTHER" id="PTHR38430:SF1">
    <property type="entry name" value="PROTEIN-ARGININE KINASE ACTIVATOR PROTEIN"/>
    <property type="match status" value="1"/>
</dbReference>
<dbReference type="GO" id="GO:1990169">
    <property type="term" value="P:stress response to copper ion"/>
    <property type="evidence" value="ECO:0007669"/>
    <property type="project" value="TreeGrafter"/>
</dbReference>
<dbReference type="GO" id="GO:0005507">
    <property type="term" value="F:copper ion binding"/>
    <property type="evidence" value="ECO:0007669"/>
    <property type="project" value="TreeGrafter"/>
</dbReference>
<dbReference type="PANTHER" id="PTHR38430">
    <property type="entry name" value="PROTEIN-ARGININE KINASE ACTIVATOR PROTEIN"/>
    <property type="match status" value="1"/>
</dbReference>
<dbReference type="InterPro" id="IPR025542">
    <property type="entry name" value="YacH"/>
</dbReference>
<evidence type="ECO:0000313" key="2">
    <source>
        <dbReference type="EMBL" id="VAX36565.1"/>
    </source>
</evidence>
<dbReference type="InterPro" id="IPR001943">
    <property type="entry name" value="UVR_dom"/>
</dbReference>
<dbReference type="Pfam" id="PF02151">
    <property type="entry name" value="UVR"/>
    <property type="match status" value="1"/>
</dbReference>
<dbReference type="AlphaFoldDB" id="A0A3B1DWL5"/>
<evidence type="ECO:0000259" key="1">
    <source>
        <dbReference type="PROSITE" id="PS50151"/>
    </source>
</evidence>
<proteinExistence type="predicted"/>
<reference evidence="2" key="1">
    <citation type="submission" date="2018-06" db="EMBL/GenBank/DDBJ databases">
        <authorList>
            <person name="Zhirakovskaya E."/>
        </authorList>
    </citation>
    <scope>NUCLEOTIDE SEQUENCE</scope>
</reference>
<accession>A0A3B1DWL5</accession>
<dbReference type="PROSITE" id="PS50151">
    <property type="entry name" value="UVR"/>
    <property type="match status" value="1"/>
</dbReference>
<organism evidence="2">
    <name type="scientific">hydrothermal vent metagenome</name>
    <dbReference type="NCBI Taxonomy" id="652676"/>
    <lineage>
        <taxon>unclassified sequences</taxon>
        <taxon>metagenomes</taxon>
        <taxon>ecological metagenomes</taxon>
    </lineage>
</organism>
<dbReference type="GO" id="GO:1990170">
    <property type="term" value="P:stress response to cadmium ion"/>
    <property type="evidence" value="ECO:0007669"/>
    <property type="project" value="TreeGrafter"/>
</dbReference>
<dbReference type="GO" id="GO:0046870">
    <property type="term" value="F:cadmium ion binding"/>
    <property type="evidence" value="ECO:0007669"/>
    <property type="project" value="TreeGrafter"/>
</dbReference>